<dbReference type="FunFam" id="3.10.580.10:FF:000008">
    <property type="entry name" value="Integral membrane protein TerC"/>
    <property type="match status" value="1"/>
</dbReference>
<organism evidence="12">
    <name type="scientific">Buchnera aphidicola</name>
    <name type="common">Anoecia corni</name>
    <dbReference type="NCBI Taxonomy" id="2994477"/>
    <lineage>
        <taxon>Bacteria</taxon>
        <taxon>Pseudomonadati</taxon>
        <taxon>Pseudomonadota</taxon>
        <taxon>Gammaproteobacteria</taxon>
        <taxon>Enterobacterales</taxon>
        <taxon>Erwiniaceae</taxon>
        <taxon>Buchnera</taxon>
    </lineage>
</organism>
<dbReference type="InterPro" id="IPR005496">
    <property type="entry name" value="Integral_membrane_TerC"/>
</dbReference>
<accession>A0AAT9IGY3</accession>
<protein>
    <submittedName>
        <fullName evidence="12">UPF0053 inner membrane protein YoaE</fullName>
    </submittedName>
</protein>
<evidence type="ECO:0000256" key="3">
    <source>
        <dbReference type="ARBA" id="ARBA00022475"/>
    </source>
</evidence>
<comment type="subcellular location">
    <subcellularLocation>
        <location evidence="1">Cell membrane</location>
        <topology evidence="1">Multi-pass membrane protein</topology>
    </subcellularLocation>
</comment>
<feature type="transmembrane region" description="Helical" evidence="10">
    <location>
        <begin position="178"/>
        <end position="201"/>
    </location>
</feature>
<evidence type="ECO:0000259" key="11">
    <source>
        <dbReference type="PROSITE" id="PS51371"/>
    </source>
</evidence>
<keyword evidence="3" id="KW-1003">Cell membrane</keyword>
<feature type="transmembrane region" description="Helical" evidence="10">
    <location>
        <begin position="154"/>
        <end position="171"/>
    </location>
</feature>
<sequence length="523" mass="59266">MYLFLDSSNWAALLMLVALEIVLGIDNLIFISILVKKLSPSQRDKARILGLTITLVMRITLLYFMSWIITLDHPLLVFKYFYFSGRDLVLLFGGSFLLFKAIMELHDKLDFAKKKKNIKKKYSNFWITVFQISILDAIFSLDSIITAVGMVNKLLIMVVAIIIATVFMLLASKILVSFINLHPTITILCLSFLIMIGVSLVSESFRFYIPKGYLYGAIVFSVFIECLNQIDKNNLIKYQSLRPVRVRVSEAISNLIIKDKKIECTYDFLKKNKHSPTILENNRYKNYFREEEKYMINGVLTLEGRSIKSIMTPRREISWINVEDSLSNIQKKLLDTPHNLFPVCDGELDKIIGVVRAKEILVILNNKFDIIKFASNRPPVVIPDTLNPINLLGVLRKAKGILVIVTNEFGVVQGLITPLDVLEAIAGEFPDDDETPDIVENEKGVWIIKGGTDLHTLEQSLNIIINTKNRNNNASLAGLLISEKGNVPIPGDIVKIPPIECCILESNQYRIDLVKVVITKQDT</sequence>
<dbReference type="SUPFAM" id="SSF56176">
    <property type="entry name" value="FAD-binding/transporter-associated domain-like"/>
    <property type="match status" value="1"/>
</dbReference>
<dbReference type="Pfam" id="PF03471">
    <property type="entry name" value="CorC_HlyC"/>
    <property type="match status" value="1"/>
</dbReference>
<feature type="transmembrane region" description="Helical" evidence="10">
    <location>
        <begin position="12"/>
        <end position="35"/>
    </location>
</feature>
<comment type="similarity">
    <text evidence="2">Belongs to the UPF0053 family.</text>
</comment>
<keyword evidence="6 10" id="KW-1133">Transmembrane helix</keyword>
<dbReference type="Pfam" id="PF00571">
    <property type="entry name" value="CBS"/>
    <property type="match status" value="2"/>
</dbReference>
<dbReference type="GO" id="GO:0005886">
    <property type="term" value="C:plasma membrane"/>
    <property type="evidence" value="ECO:0007669"/>
    <property type="project" value="UniProtKB-SubCell"/>
</dbReference>
<dbReference type="InterPro" id="IPR000644">
    <property type="entry name" value="CBS_dom"/>
</dbReference>
<dbReference type="CDD" id="cd04590">
    <property type="entry name" value="CBS_pair_CorC_HlyC_assoc"/>
    <property type="match status" value="1"/>
</dbReference>
<dbReference type="InterPro" id="IPR036318">
    <property type="entry name" value="FAD-bd_PCMH-like_sf"/>
</dbReference>
<feature type="transmembrane region" description="Helical" evidence="10">
    <location>
        <begin position="124"/>
        <end position="148"/>
    </location>
</feature>
<evidence type="ECO:0000256" key="5">
    <source>
        <dbReference type="ARBA" id="ARBA00022737"/>
    </source>
</evidence>
<dbReference type="SMART" id="SM01091">
    <property type="entry name" value="CorC_HlyC"/>
    <property type="match status" value="1"/>
</dbReference>
<gene>
    <name evidence="12" type="primary">yoaE</name>
    <name evidence="12" type="ORF">BUANCORI2928_255</name>
</gene>
<name>A0AAT9IGY3_9GAMM</name>
<dbReference type="InterPro" id="IPR016169">
    <property type="entry name" value="FAD-bd_PCMH_sub2"/>
</dbReference>
<keyword evidence="7 9" id="KW-0129">CBS domain</keyword>
<dbReference type="PANTHER" id="PTHR22777">
    <property type="entry name" value="HEMOLYSIN-RELATED"/>
    <property type="match status" value="1"/>
</dbReference>
<dbReference type="GO" id="GO:0050660">
    <property type="term" value="F:flavin adenine dinucleotide binding"/>
    <property type="evidence" value="ECO:0007669"/>
    <property type="project" value="InterPro"/>
</dbReference>
<dbReference type="Pfam" id="PF03741">
    <property type="entry name" value="TerC"/>
    <property type="match status" value="1"/>
</dbReference>
<feature type="transmembrane region" description="Helical" evidence="10">
    <location>
        <begin position="81"/>
        <end position="103"/>
    </location>
</feature>
<reference evidence="12" key="1">
    <citation type="submission" date="2024-06" db="EMBL/GenBank/DDBJ databases">
        <authorList>
            <person name="Manzano-Marin A."/>
            <person name="Manzano-Marin A."/>
            <person name="Alejandro Manzano Marin A."/>
        </authorList>
    </citation>
    <scope>NUCLEOTIDE SEQUENCE</scope>
    <source>
        <strain evidence="12">Ancorni-2928</strain>
    </source>
</reference>
<keyword evidence="8 10" id="KW-0472">Membrane</keyword>
<evidence type="ECO:0000313" key="12">
    <source>
        <dbReference type="EMBL" id="CAL4043128.1"/>
    </source>
</evidence>
<dbReference type="RefSeq" id="WP_367680806.1">
    <property type="nucleotide sequence ID" value="NZ_OZ060371.1"/>
</dbReference>
<dbReference type="EMBL" id="OZ060371">
    <property type="protein sequence ID" value="CAL4043128.1"/>
    <property type="molecule type" value="Genomic_DNA"/>
</dbReference>
<dbReference type="Gene3D" id="3.30.465.10">
    <property type="match status" value="1"/>
</dbReference>
<feature type="domain" description="CBS" evidence="11">
    <location>
        <begin position="311"/>
        <end position="370"/>
    </location>
</feature>
<dbReference type="PANTHER" id="PTHR22777:SF15">
    <property type="entry name" value="UPF0053 INNER MEMBRANE PROTEIN YOAE"/>
    <property type="match status" value="1"/>
</dbReference>
<evidence type="ECO:0000256" key="2">
    <source>
        <dbReference type="ARBA" id="ARBA00006337"/>
    </source>
</evidence>
<evidence type="ECO:0000256" key="9">
    <source>
        <dbReference type="PROSITE-ProRule" id="PRU00703"/>
    </source>
</evidence>
<dbReference type="InterPro" id="IPR044751">
    <property type="entry name" value="Ion_transp-like_CBS"/>
</dbReference>
<evidence type="ECO:0000256" key="8">
    <source>
        <dbReference type="ARBA" id="ARBA00023136"/>
    </source>
</evidence>
<evidence type="ECO:0000256" key="7">
    <source>
        <dbReference type="ARBA" id="ARBA00023122"/>
    </source>
</evidence>
<dbReference type="Gene3D" id="3.10.580.10">
    <property type="entry name" value="CBS-domain"/>
    <property type="match status" value="1"/>
</dbReference>
<proteinExistence type="inferred from homology"/>
<dbReference type="InterPro" id="IPR046342">
    <property type="entry name" value="CBS_dom_sf"/>
</dbReference>
<evidence type="ECO:0000256" key="6">
    <source>
        <dbReference type="ARBA" id="ARBA00022989"/>
    </source>
</evidence>
<evidence type="ECO:0000256" key="4">
    <source>
        <dbReference type="ARBA" id="ARBA00022692"/>
    </source>
</evidence>
<dbReference type="InterPro" id="IPR005170">
    <property type="entry name" value="Transptr-assoc_dom"/>
</dbReference>
<evidence type="ECO:0000256" key="1">
    <source>
        <dbReference type="ARBA" id="ARBA00004651"/>
    </source>
</evidence>
<dbReference type="PROSITE" id="PS51371">
    <property type="entry name" value="CBS"/>
    <property type="match status" value="1"/>
</dbReference>
<evidence type="ECO:0000256" key="10">
    <source>
        <dbReference type="SAM" id="Phobius"/>
    </source>
</evidence>
<dbReference type="AlphaFoldDB" id="A0AAT9IGY3"/>
<keyword evidence="4 10" id="KW-0812">Transmembrane</keyword>
<feature type="transmembrane region" description="Helical" evidence="10">
    <location>
        <begin position="47"/>
        <end position="69"/>
    </location>
</feature>
<dbReference type="SUPFAM" id="SSF54631">
    <property type="entry name" value="CBS-domain pair"/>
    <property type="match status" value="1"/>
</dbReference>
<keyword evidence="5" id="KW-0677">Repeat</keyword>